<reference evidence="1 6" key="1">
    <citation type="submission" date="2015-05" db="EMBL/GenBank/DDBJ databases">
        <title>Evolution of Trichinella species and genotypes.</title>
        <authorList>
            <person name="Korhonen P.K."/>
            <person name="Edoardo P."/>
            <person name="Giuseppe L.R."/>
            <person name="Gasser R.B."/>
        </authorList>
    </citation>
    <scope>NUCLEOTIDE SEQUENCE [LARGE SCALE GENOMIC DNA]</scope>
    <source>
        <strain evidence="1">ISS10</strain>
    </source>
</reference>
<evidence type="ECO:0000313" key="1">
    <source>
        <dbReference type="EMBL" id="KRZ50448.1"/>
    </source>
</evidence>
<sequence>MASRSCNRLVHQTQGLLTWKLPCICHGSADDPKENATGPLSTFVFDAV</sequence>
<comment type="caution">
    <text evidence="1">The sequence shown here is derived from an EMBL/GenBank/DDBJ whole genome shotgun (WGS) entry which is preliminary data.</text>
</comment>
<dbReference type="Proteomes" id="UP000054721">
    <property type="component" value="Unassembled WGS sequence"/>
</dbReference>
<evidence type="ECO:0000313" key="4">
    <source>
        <dbReference type="EMBL" id="KRZ55945.1"/>
    </source>
</evidence>
<dbReference type="EMBL" id="JYDW01000264">
    <property type="protein sequence ID" value="KRZ50448.1"/>
    <property type="molecule type" value="Genomic_DNA"/>
</dbReference>
<organism evidence="1 6">
    <name type="scientific">Trichinella nativa</name>
    <dbReference type="NCBI Taxonomy" id="6335"/>
    <lineage>
        <taxon>Eukaryota</taxon>
        <taxon>Metazoa</taxon>
        <taxon>Ecdysozoa</taxon>
        <taxon>Nematoda</taxon>
        <taxon>Enoplea</taxon>
        <taxon>Dorylaimia</taxon>
        <taxon>Trichinellida</taxon>
        <taxon>Trichinellidae</taxon>
        <taxon>Trichinella</taxon>
    </lineage>
</organism>
<name>A0A0V1KT09_9BILA</name>
<evidence type="ECO:0000313" key="6">
    <source>
        <dbReference type="Proteomes" id="UP000054721"/>
    </source>
</evidence>
<keyword evidence="6" id="KW-1185">Reference proteome</keyword>
<gene>
    <name evidence="5" type="ORF">T02_14529</name>
    <name evidence="2" type="ORF">T02_15556</name>
    <name evidence="1" type="ORF">T02_16377</name>
    <name evidence="4" type="ORF">T02_5653</name>
    <name evidence="3" type="ORF">T02_8944</name>
</gene>
<dbReference type="EMBL" id="JYDW01000014">
    <property type="protein sequence ID" value="KRZ61851.1"/>
    <property type="molecule type" value="Genomic_DNA"/>
</dbReference>
<accession>A0A0V1KT09</accession>
<dbReference type="OrthoDB" id="5928779at2759"/>
<dbReference type="EMBL" id="JYDW01000104">
    <property type="protein sequence ID" value="KRZ55945.1"/>
    <property type="molecule type" value="Genomic_DNA"/>
</dbReference>
<dbReference type="EMBL" id="JYDW01000105">
    <property type="protein sequence ID" value="KRZ55888.1"/>
    <property type="molecule type" value="Genomic_DNA"/>
</dbReference>
<evidence type="ECO:0000313" key="3">
    <source>
        <dbReference type="EMBL" id="KRZ55888.1"/>
    </source>
</evidence>
<evidence type="ECO:0000313" key="2">
    <source>
        <dbReference type="EMBL" id="KRZ54304.1"/>
    </source>
</evidence>
<protein>
    <submittedName>
        <fullName evidence="1">Uncharacterized protein</fullName>
    </submittedName>
</protein>
<proteinExistence type="predicted"/>
<evidence type="ECO:0000313" key="5">
    <source>
        <dbReference type="EMBL" id="KRZ61851.1"/>
    </source>
</evidence>
<dbReference type="AlphaFoldDB" id="A0A0V1KT09"/>
<dbReference type="EMBL" id="JYDW01000141">
    <property type="protein sequence ID" value="KRZ54304.1"/>
    <property type="molecule type" value="Genomic_DNA"/>
</dbReference>